<organism evidence="4 5">
    <name type="scientific">Peribacillus loiseleuriae</name>
    <dbReference type="NCBI Taxonomy" id="1679170"/>
    <lineage>
        <taxon>Bacteria</taxon>
        <taxon>Bacillati</taxon>
        <taxon>Bacillota</taxon>
        <taxon>Bacilli</taxon>
        <taxon>Bacillales</taxon>
        <taxon>Bacillaceae</taxon>
        <taxon>Peribacillus</taxon>
    </lineage>
</organism>
<dbReference type="Gene3D" id="3.10.180.10">
    <property type="entry name" value="2,3-Dihydroxybiphenyl 1,2-Dioxygenase, domain 1"/>
    <property type="match status" value="1"/>
</dbReference>
<evidence type="ECO:0000259" key="3">
    <source>
        <dbReference type="PROSITE" id="PS51819"/>
    </source>
</evidence>
<dbReference type="InterPro" id="IPR051785">
    <property type="entry name" value="MMCE/EMCE_epimerase"/>
</dbReference>
<dbReference type="EMBL" id="LFZW01000001">
    <property type="protein sequence ID" value="KMY50713.1"/>
    <property type="molecule type" value="Genomic_DNA"/>
</dbReference>
<comment type="caution">
    <text evidence="4">The sequence shown here is derived from an EMBL/GenBank/DDBJ whole genome shotgun (WGS) entry which is preliminary data.</text>
</comment>
<feature type="domain" description="VOC" evidence="3">
    <location>
        <begin position="4"/>
        <end position="132"/>
    </location>
</feature>
<dbReference type="RefSeq" id="WP_049682065.1">
    <property type="nucleotide sequence ID" value="NZ_LFZW01000001.1"/>
</dbReference>
<accession>A0A0K9GVR1</accession>
<dbReference type="SUPFAM" id="SSF54593">
    <property type="entry name" value="Glyoxalase/Bleomycin resistance protein/Dihydroxybiphenyl dioxygenase"/>
    <property type="match status" value="1"/>
</dbReference>
<dbReference type="OrthoDB" id="9788468at2"/>
<gene>
    <name evidence="4" type="ORF">AC625_15310</name>
</gene>
<dbReference type="InterPro" id="IPR029068">
    <property type="entry name" value="Glyas_Bleomycin-R_OHBP_Dase"/>
</dbReference>
<dbReference type="CDD" id="cd07249">
    <property type="entry name" value="MMCE"/>
    <property type="match status" value="1"/>
</dbReference>
<dbReference type="NCBIfam" id="TIGR03081">
    <property type="entry name" value="metmalonyl_epim"/>
    <property type="match status" value="1"/>
</dbReference>
<dbReference type="PATRIC" id="fig|1679170.3.peg.3487"/>
<evidence type="ECO:0000313" key="4">
    <source>
        <dbReference type="EMBL" id="KMY50713.1"/>
    </source>
</evidence>
<dbReference type="InterPro" id="IPR017515">
    <property type="entry name" value="MeMalonyl-CoA_epimerase"/>
</dbReference>
<dbReference type="Proteomes" id="UP000037146">
    <property type="component" value="Unassembled WGS sequence"/>
</dbReference>
<dbReference type="GO" id="GO:0046872">
    <property type="term" value="F:metal ion binding"/>
    <property type="evidence" value="ECO:0007669"/>
    <property type="project" value="UniProtKB-KW"/>
</dbReference>
<dbReference type="InterPro" id="IPR037523">
    <property type="entry name" value="VOC_core"/>
</dbReference>
<protein>
    <submittedName>
        <fullName evidence="4">Lactoylglutathione lyase</fullName>
    </submittedName>
</protein>
<evidence type="ECO:0000313" key="5">
    <source>
        <dbReference type="Proteomes" id="UP000037146"/>
    </source>
</evidence>
<proteinExistence type="inferred from homology"/>
<dbReference type="PROSITE" id="PS51819">
    <property type="entry name" value="VOC"/>
    <property type="match status" value="1"/>
</dbReference>
<dbReference type="PANTHER" id="PTHR43048:SF3">
    <property type="entry name" value="METHYLMALONYL-COA EPIMERASE, MITOCHONDRIAL"/>
    <property type="match status" value="1"/>
</dbReference>
<keyword evidence="5" id="KW-1185">Reference proteome</keyword>
<dbReference type="PANTHER" id="PTHR43048">
    <property type="entry name" value="METHYLMALONYL-COA EPIMERASE"/>
    <property type="match status" value="1"/>
</dbReference>
<dbReference type="STRING" id="1679170.AC625_15310"/>
<name>A0A0K9GVR1_9BACI</name>
<comment type="similarity">
    <text evidence="1">Belongs to the methylmalonyl-CoA epimerase family.</text>
</comment>
<dbReference type="GO" id="GO:0046491">
    <property type="term" value="P:L-methylmalonyl-CoA metabolic process"/>
    <property type="evidence" value="ECO:0007669"/>
    <property type="project" value="TreeGrafter"/>
</dbReference>
<dbReference type="GO" id="GO:0016829">
    <property type="term" value="F:lyase activity"/>
    <property type="evidence" value="ECO:0007669"/>
    <property type="project" value="UniProtKB-KW"/>
</dbReference>
<evidence type="ECO:0000256" key="2">
    <source>
        <dbReference type="ARBA" id="ARBA00022723"/>
    </source>
</evidence>
<dbReference type="AlphaFoldDB" id="A0A0K9GVR1"/>
<reference evidence="5" key="1">
    <citation type="submission" date="2015-07" db="EMBL/GenBank/DDBJ databases">
        <title>Genome sequencing project for genomic taxonomy and phylogenomics of Bacillus-like bacteria.</title>
        <authorList>
            <person name="Liu B."/>
            <person name="Wang J."/>
            <person name="Zhu Y."/>
            <person name="Liu G."/>
            <person name="Chen Q."/>
            <person name="Chen Z."/>
            <person name="Lan J."/>
            <person name="Che J."/>
            <person name="Ge C."/>
            <person name="Shi H."/>
            <person name="Pan Z."/>
            <person name="Liu X."/>
        </authorList>
    </citation>
    <scope>NUCLEOTIDE SEQUENCE [LARGE SCALE GENOMIC DNA]</scope>
    <source>
        <strain evidence="5">FJAT-27997</strain>
    </source>
</reference>
<dbReference type="Pfam" id="PF13669">
    <property type="entry name" value="Glyoxalase_4"/>
    <property type="match status" value="1"/>
</dbReference>
<dbReference type="GO" id="GO:0004493">
    <property type="term" value="F:methylmalonyl-CoA epimerase activity"/>
    <property type="evidence" value="ECO:0007669"/>
    <property type="project" value="TreeGrafter"/>
</dbReference>
<evidence type="ECO:0000256" key="1">
    <source>
        <dbReference type="ARBA" id="ARBA00009308"/>
    </source>
</evidence>
<keyword evidence="4" id="KW-0456">Lyase</keyword>
<sequence>MIKKIDHIGIAVTSIAEALPLYTNIFKLELEGIEIVENQGVKVAFVNAGNTKLELLEALSKDSPIARFIEKRGEGIHHIAFNVGNISSRIEDIKNAGLHMIDKTAIIGAHHAQIAFLHPKSGGGVLYELCENYEEEENDRHL</sequence>
<keyword evidence="2" id="KW-0479">Metal-binding</keyword>